<dbReference type="PATRIC" id="fig|1003200.3.peg.267"/>
<evidence type="ECO:0000313" key="3">
    <source>
        <dbReference type="Proteomes" id="UP000004853"/>
    </source>
</evidence>
<dbReference type="Proteomes" id="UP000004853">
    <property type="component" value="Unassembled WGS sequence"/>
</dbReference>
<feature type="compositionally biased region" description="Basic residues" evidence="1">
    <location>
        <begin position="56"/>
        <end position="66"/>
    </location>
</feature>
<accession>F7SUE1</accession>
<comment type="caution">
    <text evidence="2">The sequence shown here is derived from an EMBL/GenBank/DDBJ whole genome shotgun (WGS) entry which is preliminary data.</text>
</comment>
<organism evidence="2 3">
    <name type="scientific">Achromobacter insuavis AXX-A</name>
    <dbReference type="NCBI Taxonomy" id="1003200"/>
    <lineage>
        <taxon>Bacteria</taxon>
        <taxon>Pseudomonadati</taxon>
        <taxon>Pseudomonadota</taxon>
        <taxon>Betaproteobacteria</taxon>
        <taxon>Burkholderiales</taxon>
        <taxon>Alcaligenaceae</taxon>
        <taxon>Achromobacter</taxon>
    </lineage>
</organism>
<sequence>MADSADAGEGGAIGGATADVADDVDGRGAGAGGNSVTKKSSWRIDAGVGGASRSLAARHNRLAANT</sequence>
<gene>
    <name evidence="2" type="ORF">AXXA_01395</name>
</gene>
<proteinExistence type="predicted"/>
<dbReference type="EMBL" id="AFRQ01000011">
    <property type="protein sequence ID" value="EGP48328.1"/>
    <property type="molecule type" value="Genomic_DNA"/>
</dbReference>
<name>F7SUE1_9BURK</name>
<reference evidence="2 3" key="1">
    <citation type="submission" date="2011-06" db="EMBL/GenBank/DDBJ databases">
        <authorList>
            <person name="Bador J."/>
            <person name="Amoureux L."/>
            <person name="Neuwirth C."/>
        </authorList>
    </citation>
    <scope>NUCLEOTIDE SEQUENCE [LARGE SCALE GENOMIC DNA]</scope>
    <source>
        <strain evidence="2 3">AXX-A</strain>
    </source>
</reference>
<evidence type="ECO:0000313" key="2">
    <source>
        <dbReference type="EMBL" id="EGP48328.1"/>
    </source>
</evidence>
<evidence type="ECO:0000256" key="1">
    <source>
        <dbReference type="SAM" id="MobiDB-lite"/>
    </source>
</evidence>
<dbReference type="HOGENOM" id="CLU_2821177_0_0_4"/>
<dbReference type="AlphaFoldDB" id="F7SUE1"/>
<protein>
    <submittedName>
        <fullName evidence="2">Uncharacterized protein</fullName>
    </submittedName>
</protein>
<feature type="region of interest" description="Disordered" evidence="1">
    <location>
        <begin position="1"/>
        <end position="66"/>
    </location>
</feature>